<evidence type="ECO:0000313" key="17">
    <source>
        <dbReference type="Proteomes" id="UP000276133"/>
    </source>
</evidence>
<dbReference type="GO" id="GO:0015012">
    <property type="term" value="P:heparan sulfate proteoglycan biosynthetic process"/>
    <property type="evidence" value="ECO:0007669"/>
    <property type="project" value="UniProtKB-UniPathway"/>
</dbReference>
<comment type="caution">
    <text evidence="16">The sequence shown here is derived from an EMBL/GenBank/DDBJ whole genome shotgun (WGS) entry which is preliminary data.</text>
</comment>
<organism evidence="16 17">
    <name type="scientific">Brachionus plicatilis</name>
    <name type="common">Marine rotifer</name>
    <name type="synonym">Brachionus muelleri</name>
    <dbReference type="NCBI Taxonomy" id="10195"/>
    <lineage>
        <taxon>Eukaryota</taxon>
        <taxon>Metazoa</taxon>
        <taxon>Spiralia</taxon>
        <taxon>Gnathifera</taxon>
        <taxon>Rotifera</taxon>
        <taxon>Eurotatoria</taxon>
        <taxon>Monogononta</taxon>
        <taxon>Pseudotrocha</taxon>
        <taxon>Ploima</taxon>
        <taxon>Brachionidae</taxon>
        <taxon>Brachionus</taxon>
    </lineage>
</organism>
<evidence type="ECO:0000256" key="12">
    <source>
        <dbReference type="PIRSR" id="PIRSR637359-3"/>
    </source>
</evidence>
<keyword evidence="6" id="KW-0378">Hydrolase</keyword>
<feature type="transmembrane region" description="Helical" evidence="13">
    <location>
        <begin position="7"/>
        <end position="25"/>
    </location>
</feature>
<dbReference type="UniPathway" id="UPA00862"/>
<evidence type="ECO:0000256" key="9">
    <source>
        <dbReference type="ARBA" id="ARBA00023268"/>
    </source>
</evidence>
<keyword evidence="8" id="KW-0325">Glycoprotein</keyword>
<comment type="pathway">
    <text evidence="1">Glycan metabolism; heparin biosynthesis.</text>
</comment>
<feature type="domain" description="Sulfotransferase" evidence="14">
    <location>
        <begin position="556"/>
        <end position="771"/>
    </location>
</feature>
<comment type="similarity">
    <text evidence="3">Belongs to the sulfotransferase 1 family. NDST subfamily.</text>
</comment>
<name>A0A3M7RP96_BRAPC</name>
<feature type="binding site" evidence="11">
    <location>
        <begin position="779"/>
        <end position="783"/>
    </location>
    <ligand>
        <name>3'-phosphoadenylyl sulfate</name>
        <dbReference type="ChEBI" id="CHEBI:58339"/>
    </ligand>
</feature>
<feature type="binding site" evidence="11">
    <location>
        <position position="659"/>
    </location>
    <ligand>
        <name>3'-phosphoadenylyl sulfate</name>
        <dbReference type="ChEBI" id="CHEBI:58339"/>
    </ligand>
</feature>
<evidence type="ECO:0000256" key="1">
    <source>
        <dbReference type="ARBA" id="ARBA00004841"/>
    </source>
</evidence>
<gene>
    <name evidence="16" type="ORF">BpHYR1_047318</name>
</gene>
<evidence type="ECO:0000256" key="11">
    <source>
        <dbReference type="PIRSR" id="PIRSR637359-2"/>
    </source>
</evidence>
<dbReference type="Gene3D" id="3.40.50.300">
    <property type="entry name" value="P-loop containing nucleotide triphosphate hydrolases"/>
    <property type="match status" value="1"/>
</dbReference>
<dbReference type="SUPFAM" id="SSF52540">
    <property type="entry name" value="P-loop containing nucleoside triphosphate hydrolases"/>
    <property type="match status" value="1"/>
</dbReference>
<evidence type="ECO:0000313" key="16">
    <source>
        <dbReference type="EMBL" id="RNA25299.1"/>
    </source>
</evidence>
<keyword evidence="9" id="KW-0511">Multifunctional enzyme</keyword>
<proteinExistence type="inferred from homology"/>
<evidence type="ECO:0000259" key="14">
    <source>
        <dbReference type="Pfam" id="PF00685"/>
    </source>
</evidence>
<dbReference type="Pfam" id="PF12062">
    <property type="entry name" value="HSNSD-CE"/>
    <property type="match status" value="1"/>
</dbReference>
<dbReference type="AlphaFoldDB" id="A0A3M7RP96"/>
<evidence type="ECO:0000256" key="6">
    <source>
        <dbReference type="ARBA" id="ARBA00022801"/>
    </source>
</evidence>
<dbReference type="GO" id="GO:0015016">
    <property type="term" value="F:heparan sulfate N-sulfotransferase activity"/>
    <property type="evidence" value="ECO:0007669"/>
    <property type="project" value="UniProtKB-EC"/>
</dbReference>
<dbReference type="PANTHER" id="PTHR10605">
    <property type="entry name" value="HEPARAN SULFATE SULFOTRANSFERASE"/>
    <property type="match status" value="1"/>
</dbReference>
<dbReference type="Proteomes" id="UP000276133">
    <property type="component" value="Unassembled WGS sequence"/>
</dbReference>
<dbReference type="PANTHER" id="PTHR10605:SF56">
    <property type="entry name" value="BIFUNCTIONAL HEPARAN SULFATE N-DEACETYLASE_N-SULFOTRANSFERASE"/>
    <property type="match status" value="1"/>
</dbReference>
<evidence type="ECO:0000256" key="8">
    <source>
        <dbReference type="ARBA" id="ARBA00023180"/>
    </source>
</evidence>
<dbReference type="InterPro" id="IPR021930">
    <property type="entry name" value="Heparan_SO4_deacetylase_dom"/>
</dbReference>
<dbReference type="UniPathway" id="UPA00756"/>
<evidence type="ECO:0000256" key="7">
    <source>
        <dbReference type="ARBA" id="ARBA00023157"/>
    </source>
</evidence>
<keyword evidence="13" id="KW-0812">Transmembrane</keyword>
<keyword evidence="7 12" id="KW-1015">Disulfide bond</keyword>
<evidence type="ECO:0000256" key="13">
    <source>
        <dbReference type="SAM" id="Phobius"/>
    </source>
</evidence>
<evidence type="ECO:0000256" key="4">
    <source>
        <dbReference type="ARBA" id="ARBA00012979"/>
    </source>
</evidence>
<keyword evidence="13" id="KW-0472">Membrane</keyword>
<evidence type="ECO:0000256" key="5">
    <source>
        <dbReference type="ARBA" id="ARBA00022679"/>
    </source>
</evidence>
<evidence type="ECO:0000259" key="15">
    <source>
        <dbReference type="Pfam" id="PF12062"/>
    </source>
</evidence>
<comment type="pathway">
    <text evidence="2">Glycan metabolism; heparan sulfate biosynthesis.</text>
</comment>
<dbReference type="GO" id="GO:0000139">
    <property type="term" value="C:Golgi membrane"/>
    <property type="evidence" value="ECO:0007669"/>
    <property type="project" value="UniProtKB-SubCell"/>
</dbReference>
<keyword evidence="5 16" id="KW-0808">Transferase</keyword>
<keyword evidence="13" id="KW-1133">Transmembrane helix</keyword>
<protein>
    <recommendedName>
        <fullName evidence="4">[heparan sulfate]-glucosamine N-sulfotransferase</fullName>
        <ecNumber evidence="4">2.8.2.8</ecNumber>
    </recommendedName>
</protein>
<keyword evidence="17" id="KW-1185">Reference proteome</keyword>
<evidence type="ECO:0000256" key="10">
    <source>
        <dbReference type="PIRSR" id="PIRSR637359-1"/>
    </source>
</evidence>
<dbReference type="OrthoDB" id="8958249at2759"/>
<dbReference type="EMBL" id="REGN01002944">
    <property type="protein sequence ID" value="RNA25299.1"/>
    <property type="molecule type" value="Genomic_DNA"/>
</dbReference>
<feature type="disulfide bond" evidence="12">
    <location>
        <begin position="768"/>
        <end position="774"/>
    </location>
</feature>
<accession>A0A3M7RP96</accession>
<dbReference type="InterPro" id="IPR000863">
    <property type="entry name" value="Sulfotransferase_dom"/>
</dbReference>
<sequence length="824" mass="96907">MIRIIIKFIRPILLIITITAIFLIFTSETNNSSIGTNNPSKNAAANIFQELNQPVHTGNYSNQNRILILATSRKSQQIAQFVKIAQWSRFKFNFVRIQPSVDKRINLANAHTSFYSVVIFESVELFKSIEHKQFVHSLVQECLKFKIGLVFLDHRPIYDVQECKLNVKVTDFFKTTKLNAQANFLLQPSTQTSEFREEEVENGEPVLLCDRHKQVILKNNGAGLRFVIMNIKLENVLCSLILDVIEYSSYGRVTIGLERVIQIDIDDVFVGASGLRLRPDDVHALIQFQSYLNRYVFNASVEKFKFNLGFSGFHYLSGNKDENSADQLLLEKRNHFNWFDHTWSHFKPQHLNSSQLKEQLYFNFFFAQEHGLPANTFYAVSPHHSGVYPVSNSLYELWARIWMIKVTSTEEYPHLRPAHLRRGFVHKKIMVLPRQTCGIFTHTNFFTTYPKGIANLLSKLYGGEIFQSVLFNRINIFMTHMTNYGNDRLALFVFKNLFKFLIKRTNLKFSFKPALQLAIDYFNFHKDEVQPTWTSPCIDRHHMAIWSPNKTCQSFPKLIILGPQKTGTTAVHHFLDAHPSFASNRNTQHHFEETQFFLTEYHNGIDWYLDLFQSNSSLINFEKSANYFSDARVPHRIRKLFSNIKFVIITIDPIDRAYSWYNHMKAHKDSIALQYTFYEILNLSPLNGSHWRRIEKFRHRCLDPGIYIKHLSRWLRFFARDQFLLIDGEEFKQRPHLAMNSIQLFMNSSRFFDYKNLLVYSAKKRFFCLKNRRCLGPSKGRTYARLDQRSYIYLRDFYQKSNAQLANFLNKNLFSMPSWLEKYL</sequence>
<dbReference type="GO" id="GO:0016787">
    <property type="term" value="F:hydrolase activity"/>
    <property type="evidence" value="ECO:0007669"/>
    <property type="project" value="UniProtKB-KW"/>
</dbReference>
<evidence type="ECO:0000256" key="3">
    <source>
        <dbReference type="ARBA" id="ARBA00010420"/>
    </source>
</evidence>
<dbReference type="InterPro" id="IPR037359">
    <property type="entry name" value="NST/OST"/>
</dbReference>
<dbReference type="InterPro" id="IPR027417">
    <property type="entry name" value="P-loop_NTPase"/>
</dbReference>
<dbReference type="STRING" id="10195.A0A3M7RP96"/>
<feature type="active site" description="For sulfotransferase activity" evidence="10">
    <location>
        <position position="565"/>
    </location>
</feature>
<dbReference type="GO" id="GO:0030210">
    <property type="term" value="P:heparin proteoglycan biosynthetic process"/>
    <property type="evidence" value="ECO:0007669"/>
    <property type="project" value="UniProtKB-UniPathway"/>
</dbReference>
<feature type="domain" description="Heparan sulphate-N-deacetylase deacetylase" evidence="15">
    <location>
        <begin position="258"/>
        <end position="466"/>
    </location>
</feature>
<dbReference type="Pfam" id="PF00685">
    <property type="entry name" value="Sulfotransfer_1"/>
    <property type="match status" value="1"/>
</dbReference>
<reference evidence="16 17" key="1">
    <citation type="journal article" date="2018" name="Sci. Rep.">
        <title>Genomic signatures of local adaptation to the degree of environmental predictability in rotifers.</title>
        <authorList>
            <person name="Franch-Gras L."/>
            <person name="Hahn C."/>
            <person name="Garcia-Roger E.M."/>
            <person name="Carmona M.J."/>
            <person name="Serra M."/>
            <person name="Gomez A."/>
        </authorList>
    </citation>
    <scope>NUCLEOTIDE SEQUENCE [LARGE SCALE GENOMIC DNA]</scope>
    <source>
        <strain evidence="16">HYR1</strain>
    </source>
</reference>
<dbReference type="EC" id="2.8.2.8" evidence="4"/>
<evidence type="ECO:0000256" key="2">
    <source>
        <dbReference type="ARBA" id="ARBA00005093"/>
    </source>
</evidence>
<dbReference type="GO" id="GO:0019213">
    <property type="term" value="F:deacetylase activity"/>
    <property type="evidence" value="ECO:0007669"/>
    <property type="project" value="TreeGrafter"/>
</dbReference>